<name>A0A1T4MMA2_9BACT</name>
<proteinExistence type="predicted"/>
<evidence type="ECO:0000313" key="3">
    <source>
        <dbReference type="Proteomes" id="UP000190888"/>
    </source>
</evidence>
<gene>
    <name evidence="2" type="ORF">SAMN04488132_103457</name>
</gene>
<evidence type="ECO:0000259" key="1">
    <source>
        <dbReference type="Pfam" id="PF13098"/>
    </source>
</evidence>
<dbReference type="AlphaFoldDB" id="A0A1T4MMA2"/>
<keyword evidence="3" id="KW-1185">Reference proteome</keyword>
<organism evidence="2 3">
    <name type="scientific">Sediminibacterium ginsengisoli</name>
    <dbReference type="NCBI Taxonomy" id="413434"/>
    <lineage>
        <taxon>Bacteria</taxon>
        <taxon>Pseudomonadati</taxon>
        <taxon>Bacteroidota</taxon>
        <taxon>Chitinophagia</taxon>
        <taxon>Chitinophagales</taxon>
        <taxon>Chitinophagaceae</taxon>
        <taxon>Sediminibacterium</taxon>
    </lineage>
</organism>
<reference evidence="2 3" key="1">
    <citation type="submission" date="2017-02" db="EMBL/GenBank/DDBJ databases">
        <authorList>
            <person name="Peterson S.W."/>
        </authorList>
    </citation>
    <scope>NUCLEOTIDE SEQUENCE [LARGE SCALE GENOMIC DNA]</scope>
    <source>
        <strain evidence="2 3">DSM 22335</strain>
    </source>
</reference>
<dbReference type="InterPro" id="IPR012336">
    <property type="entry name" value="Thioredoxin-like_fold"/>
</dbReference>
<dbReference type="STRING" id="413434.SAMN04488132_103457"/>
<protein>
    <submittedName>
        <fullName evidence="2">Thioredoxin-like domain-containing protein</fullName>
    </submittedName>
</protein>
<dbReference type="Proteomes" id="UP000190888">
    <property type="component" value="Unassembled WGS sequence"/>
</dbReference>
<evidence type="ECO:0000313" key="2">
    <source>
        <dbReference type="EMBL" id="SJZ68093.1"/>
    </source>
</evidence>
<dbReference type="InterPro" id="IPR036249">
    <property type="entry name" value="Thioredoxin-like_sf"/>
</dbReference>
<feature type="domain" description="Thioredoxin-like fold" evidence="1">
    <location>
        <begin position="36"/>
        <end position="149"/>
    </location>
</feature>
<dbReference type="Pfam" id="PF13098">
    <property type="entry name" value="Thioredoxin_2"/>
    <property type="match status" value="1"/>
</dbReference>
<dbReference type="SUPFAM" id="SSF52833">
    <property type="entry name" value="Thioredoxin-like"/>
    <property type="match status" value="1"/>
</dbReference>
<dbReference type="Gene3D" id="3.40.30.10">
    <property type="entry name" value="Glutaredoxin"/>
    <property type="match status" value="1"/>
</dbReference>
<sequence length="158" mass="18230">MRYCWLYILFLLLPVSLIAGTDTSRIQLNQLPALLEKKPKPVVIIFSANWCSYCSLQEEIIRRDTVLQRLLKENFYTIRFDAESREPVSFNEKLFRFIPSGAGNGVHEFASALLSGNIGYPGWVILDPKLVTMFRHNGLLAKKQLRRILYALIDQLIE</sequence>
<dbReference type="RefSeq" id="WP_078830921.1">
    <property type="nucleotide sequence ID" value="NZ_FUWH01000003.1"/>
</dbReference>
<dbReference type="OrthoDB" id="9811036at2"/>
<accession>A0A1T4MMA2</accession>
<dbReference type="EMBL" id="FUWH01000003">
    <property type="protein sequence ID" value="SJZ68093.1"/>
    <property type="molecule type" value="Genomic_DNA"/>
</dbReference>